<keyword evidence="2" id="KW-0472">Membrane</keyword>
<sequence length="391" mass="45585">MALLTSKCFEENVRLHFTNGIFELATLARCLLHAQKDPSLYAELREHITRASKELAEAEALTEGELERVNSRSLEIMESKKKLTDEQKRRREDLEAFNIRLQELIKLREENMKNCLVEKGMKMYTELEQGLAELEGEMLRSVRNAALWSMLLPGVGTVVGGIVAIKAHGSMKNAEKKAASAEDMVDHFRGNEKKYHQEVEKCTKLLKEQESSIQENQRRMAIIEEEKRKLVKFQEETLDLQEALRRCSHFVGILASKANAAEITSRYIFVYETLQYQLEDMGKHMLPLLGRKSIEAEGLAILSSPQMKRTVQKLKRFSERQNIFQCIYYDLEEYLLDSEEFSPWLILYALILFFLLAVFFSVIRFPWFYMIILFCLFVFMENLNGKDRDFT</sequence>
<organism evidence="3 4">
    <name type="scientific">Eublepharis macularius</name>
    <name type="common">Leopard gecko</name>
    <name type="synonym">Cyrtodactylus macularius</name>
    <dbReference type="NCBI Taxonomy" id="481883"/>
    <lineage>
        <taxon>Eukaryota</taxon>
        <taxon>Metazoa</taxon>
        <taxon>Chordata</taxon>
        <taxon>Craniata</taxon>
        <taxon>Vertebrata</taxon>
        <taxon>Euteleostomi</taxon>
        <taxon>Lepidosauria</taxon>
        <taxon>Squamata</taxon>
        <taxon>Bifurcata</taxon>
        <taxon>Gekkota</taxon>
        <taxon>Eublepharidae</taxon>
        <taxon>Eublepharinae</taxon>
        <taxon>Eublepharis</taxon>
    </lineage>
</organism>
<evidence type="ECO:0000256" key="1">
    <source>
        <dbReference type="SAM" id="Coils"/>
    </source>
</evidence>
<gene>
    <name evidence="4" type="primary">LOC129327723</name>
</gene>
<feature type="transmembrane region" description="Helical" evidence="2">
    <location>
        <begin position="145"/>
        <end position="167"/>
    </location>
</feature>
<proteinExistence type="predicted"/>
<keyword evidence="2" id="KW-1133">Transmembrane helix</keyword>
<evidence type="ECO:0000256" key="2">
    <source>
        <dbReference type="SAM" id="Phobius"/>
    </source>
</evidence>
<keyword evidence="3" id="KW-1185">Reference proteome</keyword>
<reference evidence="4" key="1">
    <citation type="submission" date="2025-08" db="UniProtKB">
        <authorList>
            <consortium name="RefSeq"/>
        </authorList>
    </citation>
    <scope>IDENTIFICATION</scope>
    <source>
        <tissue evidence="4">Blood</tissue>
    </source>
</reference>
<accession>A0AA97J6B9</accession>
<dbReference type="RefSeq" id="XP_054832453.1">
    <property type="nucleotide sequence ID" value="XM_054976478.1"/>
</dbReference>
<dbReference type="Proteomes" id="UP001190640">
    <property type="component" value="Chromosome 4"/>
</dbReference>
<dbReference type="GeneID" id="129327723"/>
<feature type="transmembrane region" description="Helical" evidence="2">
    <location>
        <begin position="341"/>
        <end position="360"/>
    </location>
</feature>
<dbReference type="KEGG" id="emc:129327723"/>
<name>A0AA97J6B9_EUBMA</name>
<protein>
    <submittedName>
        <fullName evidence="4">Uncharacterized protein LOC129327723</fullName>
    </submittedName>
</protein>
<feature type="coiled-coil region" evidence="1">
    <location>
        <begin position="171"/>
        <end position="243"/>
    </location>
</feature>
<evidence type="ECO:0000313" key="3">
    <source>
        <dbReference type="Proteomes" id="UP001190640"/>
    </source>
</evidence>
<keyword evidence="1" id="KW-0175">Coiled coil</keyword>
<dbReference type="AlphaFoldDB" id="A0AA97J6B9"/>
<evidence type="ECO:0000313" key="4">
    <source>
        <dbReference type="RefSeq" id="XP_054832453.1"/>
    </source>
</evidence>
<keyword evidence="2" id="KW-0812">Transmembrane</keyword>
<feature type="transmembrane region" description="Helical" evidence="2">
    <location>
        <begin position="366"/>
        <end position="383"/>
    </location>
</feature>